<gene>
    <name evidence="1" type="ORF">AVDCRST_MAG35-2171</name>
</gene>
<proteinExistence type="predicted"/>
<dbReference type="PANTHER" id="PTHR34387:SF1">
    <property type="entry name" value="PERIPLASMIC IMMUNOGENIC PROTEIN"/>
    <property type="match status" value="1"/>
</dbReference>
<dbReference type="InterPro" id="IPR007497">
    <property type="entry name" value="SIMPL/DUF541"/>
</dbReference>
<reference evidence="1" key="1">
    <citation type="submission" date="2020-02" db="EMBL/GenBank/DDBJ databases">
        <authorList>
            <person name="Meier V. D."/>
        </authorList>
    </citation>
    <scope>NUCLEOTIDE SEQUENCE</scope>
    <source>
        <strain evidence="1">AVDCRST_MAG35</strain>
    </source>
</reference>
<dbReference type="Gene3D" id="3.30.70.2970">
    <property type="entry name" value="Protein of unknown function (DUF541), domain 2"/>
    <property type="match status" value="1"/>
</dbReference>
<sequence>RGRLLEVTVLTARLLAPLLVVVALLAAAAAWIAAPGDASAAPARASADAGVTVAGTGTATAVPDVVRATLGAEASAPDVDGALGTADDAARRIVDVLVERGVDRADVQTAGVQLYPQYGPDGQPNAGYTARQDLTVTLRDLATAGDLIAAAVAAGGDAARLSGVSFAIADETPLRAEAREEAFADARAKAEQYAELVGRELGEPVSVREDAGPGAYGGGGFSGESAGAMADVNLAPGTSEVSTTATVRWSLR</sequence>
<evidence type="ECO:0000313" key="1">
    <source>
        <dbReference type="EMBL" id="CAA9423937.1"/>
    </source>
</evidence>
<dbReference type="Pfam" id="PF04402">
    <property type="entry name" value="SIMPL"/>
    <property type="match status" value="1"/>
</dbReference>
<dbReference type="PANTHER" id="PTHR34387">
    <property type="entry name" value="SLR1258 PROTEIN"/>
    <property type="match status" value="1"/>
</dbReference>
<dbReference type="AlphaFoldDB" id="A0A6J4PWN5"/>
<protein>
    <recommendedName>
        <fullName evidence="2">DUF541 domain-containing protein</fullName>
    </recommendedName>
</protein>
<dbReference type="InterPro" id="IPR052022">
    <property type="entry name" value="26kDa_periplasmic_antigen"/>
</dbReference>
<dbReference type="EMBL" id="CADCUY010000457">
    <property type="protein sequence ID" value="CAA9423937.1"/>
    <property type="molecule type" value="Genomic_DNA"/>
</dbReference>
<organism evidence="1">
    <name type="scientific">uncultured Quadrisphaera sp</name>
    <dbReference type="NCBI Taxonomy" id="904978"/>
    <lineage>
        <taxon>Bacteria</taxon>
        <taxon>Bacillati</taxon>
        <taxon>Actinomycetota</taxon>
        <taxon>Actinomycetes</taxon>
        <taxon>Kineosporiales</taxon>
        <taxon>Kineosporiaceae</taxon>
        <taxon>Quadrisphaera</taxon>
        <taxon>environmental samples</taxon>
    </lineage>
</organism>
<evidence type="ECO:0008006" key="2">
    <source>
        <dbReference type="Google" id="ProtNLM"/>
    </source>
</evidence>
<accession>A0A6J4PWN5</accession>
<name>A0A6J4PWN5_9ACTN</name>
<dbReference type="Gene3D" id="3.30.110.170">
    <property type="entry name" value="Protein of unknown function (DUF541), domain 1"/>
    <property type="match status" value="1"/>
</dbReference>
<feature type="non-terminal residue" evidence="1">
    <location>
        <position position="1"/>
    </location>
</feature>
<dbReference type="GO" id="GO:0006974">
    <property type="term" value="P:DNA damage response"/>
    <property type="evidence" value="ECO:0007669"/>
    <property type="project" value="TreeGrafter"/>
</dbReference>